<feature type="transmembrane region" description="Helical" evidence="1">
    <location>
        <begin position="100"/>
        <end position="120"/>
    </location>
</feature>
<sequence>MSKLFVYLTALFFLVYGALFLVFPIEMANWVTGANPDPNSATIDFRATYGGAQFAIGFILIFVLHYKKNVDLALIIVAITLLSMALGRLVGILIDGQPNTLMYLYFVAEIVFGLLAIYLYQSVASKSNE</sequence>
<protein>
    <recommendedName>
        <fullName evidence="4">DUF4345 domain-containing protein</fullName>
    </recommendedName>
</protein>
<keyword evidence="1" id="KW-0472">Membrane</keyword>
<gene>
    <name evidence="2" type="ORF">tloyanaT_15660</name>
</gene>
<organism evidence="2 3">
    <name type="scientific">Thalassotalea loyana</name>
    <dbReference type="NCBI Taxonomy" id="280483"/>
    <lineage>
        <taxon>Bacteria</taxon>
        <taxon>Pseudomonadati</taxon>
        <taxon>Pseudomonadota</taxon>
        <taxon>Gammaproteobacteria</taxon>
        <taxon>Alteromonadales</taxon>
        <taxon>Colwelliaceae</taxon>
        <taxon>Thalassotalea</taxon>
    </lineage>
</organism>
<dbReference type="InterPro" id="IPR025597">
    <property type="entry name" value="DUF4345"/>
</dbReference>
<evidence type="ECO:0000313" key="3">
    <source>
        <dbReference type="Proteomes" id="UP001157134"/>
    </source>
</evidence>
<feature type="transmembrane region" description="Helical" evidence="1">
    <location>
        <begin position="72"/>
        <end position="94"/>
    </location>
</feature>
<feature type="transmembrane region" description="Helical" evidence="1">
    <location>
        <begin position="45"/>
        <end position="65"/>
    </location>
</feature>
<name>A0ABQ6HCP5_9GAMM</name>
<keyword evidence="3" id="KW-1185">Reference proteome</keyword>
<dbReference type="Pfam" id="PF14248">
    <property type="entry name" value="DUF4345"/>
    <property type="match status" value="1"/>
</dbReference>
<evidence type="ECO:0000256" key="1">
    <source>
        <dbReference type="SAM" id="Phobius"/>
    </source>
</evidence>
<evidence type="ECO:0000313" key="2">
    <source>
        <dbReference type="EMBL" id="GLX85314.1"/>
    </source>
</evidence>
<accession>A0ABQ6HCP5</accession>
<keyword evidence="1" id="KW-1133">Transmembrane helix</keyword>
<keyword evidence="1" id="KW-0812">Transmembrane</keyword>
<comment type="caution">
    <text evidence="2">The sequence shown here is derived from an EMBL/GenBank/DDBJ whole genome shotgun (WGS) entry which is preliminary data.</text>
</comment>
<feature type="transmembrane region" description="Helical" evidence="1">
    <location>
        <begin position="5"/>
        <end position="25"/>
    </location>
</feature>
<dbReference type="Proteomes" id="UP001157134">
    <property type="component" value="Unassembled WGS sequence"/>
</dbReference>
<proteinExistence type="predicted"/>
<reference evidence="2 3" key="1">
    <citation type="submission" date="2023-03" db="EMBL/GenBank/DDBJ databases">
        <title>Thalassotalea loyana LMG 22536T draft genome sequence.</title>
        <authorList>
            <person name="Sawabe T."/>
        </authorList>
    </citation>
    <scope>NUCLEOTIDE SEQUENCE [LARGE SCALE GENOMIC DNA]</scope>
    <source>
        <strain evidence="2 3">LMG 22536</strain>
    </source>
</reference>
<evidence type="ECO:0008006" key="4">
    <source>
        <dbReference type="Google" id="ProtNLM"/>
    </source>
</evidence>
<dbReference type="EMBL" id="BSSV01000003">
    <property type="protein sequence ID" value="GLX85314.1"/>
    <property type="molecule type" value="Genomic_DNA"/>
</dbReference>
<dbReference type="RefSeq" id="WP_284297310.1">
    <property type="nucleotide sequence ID" value="NZ_BSSV01000003.1"/>
</dbReference>